<gene>
    <name evidence="14" type="ORF">ZHAS_00005642</name>
</gene>
<dbReference type="GO" id="GO:0005886">
    <property type="term" value="C:plasma membrane"/>
    <property type="evidence" value="ECO:0007669"/>
    <property type="project" value="UniProtKB-SubCell"/>
</dbReference>
<dbReference type="Gene3D" id="6.20.50.20">
    <property type="match status" value="1"/>
</dbReference>
<dbReference type="InterPro" id="IPR015943">
    <property type="entry name" value="WD40/YVTN_repeat-like_dom_sf"/>
</dbReference>
<reference evidence="15" key="2">
    <citation type="submission" date="2020-05" db="UniProtKB">
        <authorList>
            <consortium name="EnsemblMetazoa"/>
        </authorList>
    </citation>
    <scope>IDENTIFICATION</scope>
</reference>
<feature type="compositionally biased region" description="Gly residues" evidence="13">
    <location>
        <begin position="1107"/>
        <end position="1117"/>
    </location>
</feature>
<evidence type="ECO:0000256" key="1">
    <source>
        <dbReference type="ARBA" id="ARBA00004236"/>
    </source>
</evidence>
<dbReference type="VEuPathDB" id="VectorBase:ASIC005642"/>
<evidence type="ECO:0000256" key="4">
    <source>
        <dbReference type="ARBA" id="ARBA00022475"/>
    </source>
</evidence>
<evidence type="ECO:0000256" key="6">
    <source>
        <dbReference type="ARBA" id="ARBA00022574"/>
    </source>
</evidence>
<keyword evidence="16" id="KW-1185">Reference proteome</keyword>
<dbReference type="VEuPathDB" id="VectorBase:ASIS002433"/>
<dbReference type="OrthoDB" id="10013020at2759"/>
<dbReference type="PANTHER" id="PTHR13667">
    <property type="entry name" value="HOMOLOC-13"/>
    <property type="match status" value="1"/>
</dbReference>
<evidence type="ECO:0000256" key="11">
    <source>
        <dbReference type="ARBA" id="ARBA00023212"/>
    </source>
</evidence>
<organism evidence="14">
    <name type="scientific">Anopheles sinensis</name>
    <name type="common">Mosquito</name>
    <dbReference type="NCBI Taxonomy" id="74873"/>
    <lineage>
        <taxon>Eukaryota</taxon>
        <taxon>Metazoa</taxon>
        <taxon>Ecdysozoa</taxon>
        <taxon>Arthropoda</taxon>
        <taxon>Hexapoda</taxon>
        <taxon>Insecta</taxon>
        <taxon>Pterygota</taxon>
        <taxon>Neoptera</taxon>
        <taxon>Endopterygota</taxon>
        <taxon>Diptera</taxon>
        <taxon>Nematocera</taxon>
        <taxon>Culicoidea</taxon>
        <taxon>Culicidae</taxon>
        <taxon>Anophelinae</taxon>
        <taxon>Anopheles</taxon>
    </lineage>
</organism>
<name>A0A084VK03_ANOSI</name>
<evidence type="ECO:0000256" key="2">
    <source>
        <dbReference type="ARBA" id="ARBA00004430"/>
    </source>
</evidence>
<dbReference type="InterPro" id="IPR036322">
    <property type="entry name" value="WD40_repeat_dom_sf"/>
</dbReference>
<evidence type="ECO:0000256" key="7">
    <source>
        <dbReference type="ARBA" id="ARBA00022737"/>
    </source>
</evidence>
<feature type="region of interest" description="Disordered" evidence="13">
    <location>
        <begin position="1071"/>
        <end position="1137"/>
    </location>
</feature>
<dbReference type="EMBL" id="ATLV01014013">
    <property type="status" value="NOT_ANNOTATED_CDS"/>
    <property type="molecule type" value="Genomic_DNA"/>
</dbReference>
<feature type="compositionally biased region" description="Acidic residues" evidence="13">
    <location>
        <begin position="633"/>
        <end position="647"/>
    </location>
</feature>
<dbReference type="InterPro" id="IPR007175">
    <property type="entry name" value="Rpr2/Snm1/Rpp21"/>
</dbReference>
<dbReference type="Pfam" id="PF04032">
    <property type="entry name" value="Rpr2"/>
    <property type="match status" value="1"/>
</dbReference>
<feature type="region of interest" description="Disordered" evidence="13">
    <location>
        <begin position="633"/>
        <end position="745"/>
    </location>
</feature>
<reference evidence="14 16" key="1">
    <citation type="journal article" date="2014" name="BMC Genomics">
        <title>Genome sequence of Anopheles sinensis provides insight into genetics basis of mosquito competence for malaria parasites.</title>
        <authorList>
            <person name="Zhou D."/>
            <person name="Zhang D."/>
            <person name="Ding G."/>
            <person name="Shi L."/>
            <person name="Hou Q."/>
            <person name="Ye Y."/>
            <person name="Xu Y."/>
            <person name="Zhou H."/>
            <person name="Xiong C."/>
            <person name="Li S."/>
            <person name="Yu J."/>
            <person name="Hong S."/>
            <person name="Yu X."/>
            <person name="Zou P."/>
            <person name="Chen C."/>
            <person name="Chang X."/>
            <person name="Wang W."/>
            <person name="Lv Y."/>
            <person name="Sun Y."/>
            <person name="Ma L."/>
            <person name="Shen B."/>
            <person name="Zhu C."/>
        </authorList>
    </citation>
    <scope>NUCLEOTIDE SEQUENCE [LARGE SCALE GENOMIC DNA]</scope>
</reference>
<dbReference type="GO" id="GO:0097541">
    <property type="term" value="C:axonemal basal plate"/>
    <property type="evidence" value="ECO:0007669"/>
    <property type="project" value="TreeGrafter"/>
</dbReference>
<keyword evidence="9" id="KW-0969">Cilium</keyword>
<dbReference type="InterPro" id="IPR024511">
    <property type="entry name" value="Frtz"/>
</dbReference>
<dbReference type="GO" id="GO:0006396">
    <property type="term" value="P:RNA processing"/>
    <property type="evidence" value="ECO:0007669"/>
    <property type="project" value="InterPro"/>
</dbReference>
<dbReference type="PANTHER" id="PTHR13667:SF5">
    <property type="entry name" value="WD REPEAT-CONTAINING AND PLANAR CELL POLARITY EFFECTOR PROTEIN FRITZ HOMOLOG"/>
    <property type="match status" value="1"/>
</dbReference>
<dbReference type="Proteomes" id="UP000030765">
    <property type="component" value="Unassembled WGS sequence"/>
</dbReference>
<evidence type="ECO:0000256" key="13">
    <source>
        <dbReference type="SAM" id="MobiDB-lite"/>
    </source>
</evidence>
<sequence length="1412" mass="155364">MLTLLTELRFWSTREDISIQDTDLGTTKYCEKKVDPSRTVLNEGKRSYCESRGLKWSLDNKKPNKLRHSLRLLEDELRQKRLVYCKWKNSVLLQLMLANGLLVHVSINPFTGDINRIYFDKYLIGKLISEHITDVVITQNHILVAYNENQITFVQLQKPTAKKNNLEKISLMDPKIYNVLLSGTGTTTRKVPKRLVCSSSLNLVIVWTKSSQNEVYPWRPTVKDQDRANLHVYKLNGARMELLCYYWTEYDPISVEFSLMNDYQVHCVEQKISKKGEVTIDSCIYQINKTKMRRVAVTSIPLQTQVCCNALSPDHEKLMLGCIDGSIVLFDEGRGITHLVKAAFIPTYVAWHSDSSVVMIANEKCQLQCFDIALSCVRMQLLSESEDGIPSGTYDLSNYFLGHHAPSINLARLCWSKKPELATHGEKYATTDSFLFCAFEQGPLACVRVVGGSGLKGDVHTSGLTADVLVHKYISLNQVEKAINILLSLNWDTYGAMCLLSLHRIANYIFKQPLGTERELQLQKALGSFLVPVKSLCYETELEFGDQVNDITLKFFHYLLRNRSYNKAFSLAIDINDADLFLKLHDKAKADGDVELAREALRKVDDINRICTDRSDSEHSLCSNSSCSLCADSFDDDDDDDEDEEETGNNGVVEGERTTEDEEEIVGSFRTFSTSSGSSKSSQIQQWNEQNDRSKARHALAPPPLPKTAGEQSIKPRFESPPPRVAPIGGASASRLPPANGNGKEFFVHQDRPPLPYIAKPGKTTQHKPVAPPFAIQRSQTAMALKLSKQQQSRIVETKMKGKSLSSSNLLLLGDEGGVAYAHTPGGMVAAGLPLHRPRNLMNPREKAARYRLYSSTANSMSMDQLDVSTNALAHRGVPVAAYGGGEPSLASTRTAGLPAFHHPDHHMQQQHIVIDVVPKPSMGGPFAGPSSASSYVPGAQSLAGGGLIGPAGAHSVLDQTIGIPLVQDEPDFVRRVVGGGVARKPPLLSSNSSSPSSSWFNTSGGAPTSSSNSNNAPRTIIHQYPLISGNIPSKSQLQQQQHQQPPFELQLATAGTGKYGTRKKLDAPTASILSNSSSSVGALQTSSGAGRNEGGGSASGANNLASGGGGGGGGSSGASSSSSAINTTKRDGGEKNKVKFSDTVTVAVVPEIPRKEKLMVEKLRKQPMPPGPVGYGGPFPIADPKRELAESLPLCHPNEDYLKDFTPMQDLIGNGNGEIEKKEEEKKIPNIKVVHFGVSCVIASSTSFESKNSFTRKDQIGPHAVLCFISKVRCDGAKYGSKTAEKRKKKQSKFCAGRETFERMNFLYQAAMLMSEKNPHLSAYYGKLTKSIGKKAVLRMEPAIKRTLCVRCGVLLNPGYTADVTEYARKKLRYLQVDCQHCGYSRRFYNQKNHNLWLENPESVVETMRFE</sequence>
<dbReference type="EMBL" id="ATLV01014015">
    <property type="status" value="NOT_ANNOTATED_CDS"/>
    <property type="molecule type" value="Genomic_DNA"/>
</dbReference>
<evidence type="ECO:0000256" key="8">
    <source>
        <dbReference type="ARBA" id="ARBA00022794"/>
    </source>
</evidence>
<keyword evidence="12" id="KW-0966">Cell projection</keyword>
<evidence type="ECO:0000256" key="5">
    <source>
        <dbReference type="ARBA" id="ARBA00022490"/>
    </source>
</evidence>
<dbReference type="EnsemblMetazoa" id="ASIC005642-RA">
    <property type="protein sequence ID" value="ASIC005642-PA"/>
    <property type="gene ID" value="ASIC005642"/>
</dbReference>
<keyword evidence="11" id="KW-0206">Cytoskeleton</keyword>
<evidence type="ECO:0000256" key="12">
    <source>
        <dbReference type="ARBA" id="ARBA00023273"/>
    </source>
</evidence>
<keyword evidence="5" id="KW-0963">Cytoplasm</keyword>
<evidence type="ECO:0000256" key="10">
    <source>
        <dbReference type="ARBA" id="ARBA00023136"/>
    </source>
</evidence>
<keyword evidence="6" id="KW-0853">WD repeat</keyword>
<dbReference type="GO" id="GO:0007399">
    <property type="term" value="P:nervous system development"/>
    <property type="evidence" value="ECO:0007669"/>
    <property type="project" value="TreeGrafter"/>
</dbReference>
<keyword evidence="4" id="KW-1003">Cell membrane</keyword>
<feature type="compositionally biased region" description="Low complexity" evidence="13">
    <location>
        <begin position="666"/>
        <end position="682"/>
    </location>
</feature>
<keyword evidence="7" id="KW-0677">Repeat</keyword>
<dbReference type="EMBL" id="ATLV01014014">
    <property type="status" value="NOT_ANNOTATED_CDS"/>
    <property type="molecule type" value="Genomic_DNA"/>
</dbReference>
<dbReference type="GO" id="GO:0045184">
    <property type="term" value="P:establishment of protein localization"/>
    <property type="evidence" value="ECO:0007669"/>
    <property type="project" value="TreeGrafter"/>
</dbReference>
<accession>A0A084VK03</accession>
<protein>
    <submittedName>
        <fullName evidence="14">AGAP002252-PA-like protein</fullName>
    </submittedName>
</protein>
<dbReference type="GO" id="GO:0044782">
    <property type="term" value="P:cilium organization"/>
    <property type="evidence" value="ECO:0007669"/>
    <property type="project" value="TreeGrafter"/>
</dbReference>
<dbReference type="SUPFAM" id="SSF50978">
    <property type="entry name" value="WD40 repeat-like"/>
    <property type="match status" value="1"/>
</dbReference>
<dbReference type="Pfam" id="PF11768">
    <property type="entry name" value="Frtz"/>
    <property type="match status" value="1"/>
</dbReference>
<evidence type="ECO:0000313" key="15">
    <source>
        <dbReference type="EnsemblMetazoa" id="ASIC005642-PA"/>
    </source>
</evidence>
<keyword evidence="8" id="KW-0970">Cilium biogenesis/degradation</keyword>
<evidence type="ECO:0000256" key="9">
    <source>
        <dbReference type="ARBA" id="ARBA00023069"/>
    </source>
</evidence>
<evidence type="ECO:0000313" key="16">
    <source>
        <dbReference type="Proteomes" id="UP000030765"/>
    </source>
</evidence>
<dbReference type="EMBL" id="KE524927">
    <property type="protein sequence ID" value="KFB38297.1"/>
    <property type="molecule type" value="Genomic_DNA"/>
</dbReference>
<evidence type="ECO:0000256" key="3">
    <source>
        <dbReference type="ARBA" id="ARBA00006059"/>
    </source>
</evidence>
<dbReference type="OMA" id="RMELLCY"/>
<feature type="compositionally biased region" description="Polar residues" evidence="13">
    <location>
        <begin position="1072"/>
        <end position="1086"/>
    </location>
</feature>
<comment type="similarity">
    <text evidence="3">Belongs to the WD repeat fritz family.</text>
</comment>
<proteinExistence type="inferred from homology"/>
<comment type="subcellular location">
    <subcellularLocation>
        <location evidence="1">Cell membrane</location>
    </subcellularLocation>
    <subcellularLocation>
        <location evidence="2">Cytoplasm</location>
        <location evidence="2">Cytoskeleton</location>
        <location evidence="2">Cilium axoneme</location>
    </subcellularLocation>
</comment>
<feature type="region of interest" description="Disordered" evidence="13">
    <location>
        <begin position="984"/>
        <end position="1018"/>
    </location>
</feature>
<keyword evidence="10" id="KW-0472">Membrane</keyword>
<evidence type="ECO:0000313" key="14">
    <source>
        <dbReference type="EMBL" id="KFB38297.1"/>
    </source>
</evidence>
<dbReference type="STRING" id="74873.A0A084VK03"/>
<dbReference type="Gene3D" id="2.130.10.10">
    <property type="entry name" value="YVTN repeat-like/Quinoprotein amine dehydrogenase"/>
    <property type="match status" value="1"/>
</dbReference>